<dbReference type="SUPFAM" id="SSF54373">
    <property type="entry name" value="FAD-linked reductases, C-terminal domain"/>
    <property type="match status" value="1"/>
</dbReference>
<dbReference type="InterPro" id="IPR002938">
    <property type="entry name" value="FAD-bd"/>
</dbReference>
<organism evidence="9 10">
    <name type="scientific">Talaromyces rugulosus</name>
    <name type="common">Penicillium rugulosum</name>
    <dbReference type="NCBI Taxonomy" id="121627"/>
    <lineage>
        <taxon>Eukaryota</taxon>
        <taxon>Fungi</taxon>
        <taxon>Dikarya</taxon>
        <taxon>Ascomycota</taxon>
        <taxon>Pezizomycotina</taxon>
        <taxon>Eurotiomycetes</taxon>
        <taxon>Eurotiomycetidae</taxon>
        <taxon>Eurotiales</taxon>
        <taxon>Trichocomaceae</taxon>
        <taxon>Talaromyces</taxon>
        <taxon>Talaromyces sect. Islandici</taxon>
    </lineage>
</organism>
<dbReference type="Gene3D" id="3.50.50.60">
    <property type="entry name" value="FAD/NAD(P)-binding domain"/>
    <property type="match status" value="1"/>
</dbReference>
<dbReference type="SUPFAM" id="SSF52833">
    <property type="entry name" value="Thioredoxin-like"/>
    <property type="match status" value="1"/>
</dbReference>
<protein>
    <recommendedName>
        <fullName evidence="11">FAD-binding domain-containing protein</fullName>
    </recommendedName>
</protein>
<feature type="transmembrane region" description="Helical" evidence="6">
    <location>
        <begin position="7"/>
        <end position="26"/>
    </location>
</feature>
<reference evidence="10" key="1">
    <citation type="submission" date="2020-06" db="EMBL/GenBank/DDBJ databases">
        <title>A chromosome-scale genome assembly of Talaromyces rugulosus W13939.</title>
        <authorList>
            <person name="Wang B."/>
            <person name="Guo L."/>
            <person name="Ye K."/>
            <person name="Wang L."/>
        </authorList>
    </citation>
    <scope>NUCLEOTIDE SEQUENCE [LARGE SCALE GENOMIC DNA]</scope>
    <source>
        <strain evidence="10">W13939</strain>
    </source>
</reference>
<evidence type="ECO:0000256" key="1">
    <source>
        <dbReference type="ARBA" id="ARBA00007801"/>
    </source>
</evidence>
<dbReference type="InterPro" id="IPR012941">
    <property type="entry name" value="Phe_hydrox_C_dim_dom"/>
</dbReference>
<accession>A0A7H8R8R2</accession>
<evidence type="ECO:0000259" key="8">
    <source>
        <dbReference type="Pfam" id="PF07976"/>
    </source>
</evidence>
<feature type="compositionally biased region" description="Polar residues" evidence="5">
    <location>
        <begin position="164"/>
        <end position="189"/>
    </location>
</feature>
<dbReference type="RefSeq" id="XP_035348964.1">
    <property type="nucleotide sequence ID" value="XM_035493071.1"/>
</dbReference>
<feature type="domain" description="Phenol hydroxylase-like C-terminal dimerisation" evidence="8">
    <location>
        <begin position="437"/>
        <end position="642"/>
    </location>
</feature>
<dbReference type="InterPro" id="IPR050641">
    <property type="entry name" value="RIFMO-like"/>
</dbReference>
<evidence type="ECO:0000256" key="6">
    <source>
        <dbReference type="SAM" id="Phobius"/>
    </source>
</evidence>
<dbReference type="SUPFAM" id="SSF51905">
    <property type="entry name" value="FAD/NAD(P)-binding domain"/>
    <property type="match status" value="1"/>
</dbReference>
<evidence type="ECO:0000256" key="2">
    <source>
        <dbReference type="ARBA" id="ARBA00022630"/>
    </source>
</evidence>
<evidence type="ECO:0000256" key="3">
    <source>
        <dbReference type="ARBA" id="ARBA00022827"/>
    </source>
</evidence>
<dbReference type="InterPro" id="IPR036249">
    <property type="entry name" value="Thioredoxin-like_sf"/>
</dbReference>
<dbReference type="Gene3D" id="3.30.9.10">
    <property type="entry name" value="D-Amino Acid Oxidase, subunit A, domain 2"/>
    <property type="match status" value="1"/>
</dbReference>
<keyword evidence="10" id="KW-1185">Reference proteome</keyword>
<dbReference type="GeneID" id="55997436"/>
<keyword evidence="3" id="KW-0274">FAD</keyword>
<evidence type="ECO:0000313" key="9">
    <source>
        <dbReference type="EMBL" id="QKX62790.1"/>
    </source>
</evidence>
<comment type="similarity">
    <text evidence="1">Belongs to the PheA/TfdB FAD monooxygenase family.</text>
</comment>
<dbReference type="CDD" id="cd02979">
    <property type="entry name" value="PHOX_C"/>
    <property type="match status" value="1"/>
</dbReference>
<name>A0A7H8R8R2_TALRU</name>
<dbReference type="EMBL" id="CP055902">
    <property type="protein sequence ID" value="QKX62790.1"/>
    <property type="molecule type" value="Genomic_DNA"/>
</dbReference>
<dbReference type="Proteomes" id="UP000509510">
    <property type="component" value="Chromosome V"/>
</dbReference>
<dbReference type="PANTHER" id="PTHR43004">
    <property type="entry name" value="TRK SYSTEM POTASSIUM UPTAKE PROTEIN"/>
    <property type="match status" value="1"/>
</dbReference>
<evidence type="ECO:0000259" key="7">
    <source>
        <dbReference type="Pfam" id="PF01494"/>
    </source>
</evidence>
<dbReference type="OrthoDB" id="1716816at2759"/>
<evidence type="ECO:0000256" key="4">
    <source>
        <dbReference type="ARBA" id="ARBA00023002"/>
    </source>
</evidence>
<dbReference type="PRINTS" id="PR00420">
    <property type="entry name" value="RNGMNOXGNASE"/>
</dbReference>
<evidence type="ECO:0000256" key="5">
    <source>
        <dbReference type="SAM" id="MobiDB-lite"/>
    </source>
</evidence>
<dbReference type="InterPro" id="IPR036188">
    <property type="entry name" value="FAD/NAD-bd_sf"/>
</dbReference>
<feature type="domain" description="FAD-binding" evidence="7">
    <location>
        <begin position="7"/>
        <end position="395"/>
    </location>
</feature>
<dbReference type="GO" id="GO:0016709">
    <property type="term" value="F:oxidoreductase activity, acting on paired donors, with incorporation or reduction of molecular oxygen, NAD(P)H as one donor, and incorporation of one atom of oxygen"/>
    <property type="evidence" value="ECO:0007669"/>
    <property type="project" value="UniProtKB-ARBA"/>
</dbReference>
<keyword evidence="6" id="KW-0812">Transmembrane</keyword>
<evidence type="ECO:0008006" key="11">
    <source>
        <dbReference type="Google" id="ProtNLM"/>
    </source>
</evidence>
<dbReference type="Gene3D" id="3.40.30.20">
    <property type="match status" value="1"/>
</dbReference>
<keyword evidence="6" id="KW-0472">Membrane</keyword>
<dbReference type="InterPro" id="IPR038220">
    <property type="entry name" value="PHOX_C_sf"/>
</dbReference>
<gene>
    <name evidence="9" type="ORF">TRUGW13939_09955</name>
</gene>
<dbReference type="GO" id="GO:0071949">
    <property type="term" value="F:FAD binding"/>
    <property type="evidence" value="ECO:0007669"/>
    <property type="project" value="InterPro"/>
</dbReference>
<dbReference type="AlphaFoldDB" id="A0A7H8R8R2"/>
<keyword evidence="4" id="KW-0560">Oxidoreductase</keyword>
<keyword evidence="6" id="KW-1133">Transmembrane helix</keyword>
<keyword evidence="2" id="KW-0285">Flavoprotein</keyword>
<dbReference type="KEGG" id="trg:TRUGW13939_09955"/>
<dbReference type="Pfam" id="PF01494">
    <property type="entry name" value="FAD_binding_3"/>
    <property type="match status" value="1"/>
</dbReference>
<dbReference type="PANTHER" id="PTHR43004:SF13">
    <property type="entry name" value="FAD-BINDING DOMAIN-CONTAINING PROTEIN-RELATED"/>
    <property type="match status" value="1"/>
</dbReference>
<feature type="region of interest" description="Disordered" evidence="5">
    <location>
        <begin position="164"/>
        <end position="197"/>
    </location>
</feature>
<proteinExistence type="inferred from homology"/>
<evidence type="ECO:0000313" key="10">
    <source>
        <dbReference type="Proteomes" id="UP000509510"/>
    </source>
</evidence>
<dbReference type="Pfam" id="PF07976">
    <property type="entry name" value="Phe_hydrox_dim"/>
    <property type="match status" value="1"/>
</dbReference>
<sequence>MSDKIQVDLLIVGAGPAGLMAAAWMAQTGVKTLLIDEQSDHRTNGRADGLESRTLEILDSFGLADKVWAEANHTVEICLWCDSVDGPIRRDSIAPNSKAGWSRFYESTLGQGRIEDIVLELVQSRDNIDIRRETKPTSLDIDYSCIEDHSTYPIRMALDTPLRTSYESPHDSGISTPSTSSDDGMQPHNSDLRHGRSGTEVEAKYVLGCDGAHSWLRKQLGLKLEGQSFDHYWGVLDIVPITNFPDIRKRFIVKSKFGNLMMIPREGQLVRVYVQLPLTMADQYNMEKDPGIILRQVEAIMKPYSLKAKNTIWSTVYRVGQRICPKISHHNRIFLAGDACHTHSPKAGQGMNVSMQDTYNLGWKLASVIQGSLTPNILDTYQQERLPVAERLLQFDRRICHAMCSTRDLQSSLQGTFGEDHRRALEEENSSASGLAVSYSPNLLVTSTICNTDGPYEISYFSKQYLAENIRVGTRIPSKLVLQQIDSQSCHLHELFRSTGQWNLIIFGGDIVNKSQMARVRNLADSLSCKESYFHRFKTAREMKGDIEPIVVYLLHSACRNSIDFFDLPEIFRPESKYGGINFGRALVDNEFYHQPGGGELYKSFGIHPEGCMVLLRPDQHISFISELEDFNGLEMFLSSFTQLDC</sequence>